<dbReference type="Pfam" id="PF03929">
    <property type="entry name" value="PepSY_TM"/>
    <property type="match status" value="1"/>
</dbReference>
<feature type="transmembrane region" description="Helical" evidence="2">
    <location>
        <begin position="30"/>
        <end position="55"/>
    </location>
</feature>
<feature type="transmembrane region" description="Helical" evidence="2">
    <location>
        <begin position="223"/>
        <end position="244"/>
    </location>
</feature>
<dbReference type="PANTHER" id="PTHR34219">
    <property type="entry name" value="IRON-REGULATED INNER MEMBRANE PROTEIN-RELATED"/>
    <property type="match status" value="1"/>
</dbReference>
<keyword evidence="2" id="KW-1133">Transmembrane helix</keyword>
<dbReference type="EMBL" id="CAFAAL010000139">
    <property type="protein sequence ID" value="CAB4812963.1"/>
    <property type="molecule type" value="Genomic_DNA"/>
</dbReference>
<sequence>MTSTEPEQTATEIADEPSVKGALWRRLWRLHFLAGLIIMPALLWFAFTGLVVLYAEPINHVQHDSLYTVDPSGEEVSLDDQMQAVQATYPDYEFWSVTPAKEKDLSTTFAMGDADGTPRNVFVNQYTGEVLGTLRPDKGLVSFANSTHGSILPRQFTMPIPSLNGIFGDGPAFRTVEIGEVAVEIIAGWGLILAVSGLYMWWPRKRSKKRLFIPRFKEGGRPMWRDIHASSGVVLGCGLIFFVVTGLPWATFWGNEFQAVATKVTPNTENFYEISGPPSNIPKVGDLARNGVKIPWASQGDSVPTSDGSNDMPGMDMPDDGTHDMEMMPAPVPVEQVGLEAIYRAAQEEKMLAGFSIAPPTDTVNDDGATSYGAYVVMNPWPSSLGEQGALYLDQFSAKTLGTSDAGTWGAMQRVAELGVQTHMGTQFGVINRIVLTLVCAMVIVSIFSALNMWLRRRRKGTLGVPRRPVEFRTQKTVGIVAVVLGVIYPLWGMSALILLGMDYVIRQRMMRRAGRGGL</sequence>
<evidence type="ECO:0000256" key="2">
    <source>
        <dbReference type="SAM" id="Phobius"/>
    </source>
</evidence>
<keyword evidence="2" id="KW-0472">Membrane</keyword>
<gene>
    <name evidence="3" type="ORF">UFOPK3004_01361</name>
</gene>
<keyword evidence="2" id="KW-0812">Transmembrane</keyword>
<organism evidence="3">
    <name type="scientific">freshwater metagenome</name>
    <dbReference type="NCBI Taxonomy" id="449393"/>
    <lineage>
        <taxon>unclassified sequences</taxon>
        <taxon>metagenomes</taxon>
        <taxon>ecological metagenomes</taxon>
    </lineage>
</organism>
<dbReference type="AlphaFoldDB" id="A0A6J6YXE5"/>
<reference evidence="3" key="1">
    <citation type="submission" date="2020-05" db="EMBL/GenBank/DDBJ databases">
        <authorList>
            <person name="Chiriac C."/>
            <person name="Salcher M."/>
            <person name="Ghai R."/>
            <person name="Kavagutti S V."/>
        </authorList>
    </citation>
    <scope>NUCLEOTIDE SEQUENCE</scope>
</reference>
<proteinExistence type="predicted"/>
<feature type="transmembrane region" description="Helical" evidence="2">
    <location>
        <begin position="434"/>
        <end position="455"/>
    </location>
</feature>
<feature type="compositionally biased region" description="Low complexity" evidence="1">
    <location>
        <begin position="306"/>
        <end position="315"/>
    </location>
</feature>
<protein>
    <submittedName>
        <fullName evidence="3">Unannotated protein</fullName>
    </submittedName>
</protein>
<accession>A0A6J6YXE5</accession>
<name>A0A6J6YXE5_9ZZZZ</name>
<feature type="transmembrane region" description="Helical" evidence="2">
    <location>
        <begin position="476"/>
        <end position="502"/>
    </location>
</feature>
<dbReference type="PANTHER" id="PTHR34219:SF1">
    <property type="entry name" value="PEPSY DOMAIN-CONTAINING PROTEIN"/>
    <property type="match status" value="1"/>
</dbReference>
<feature type="region of interest" description="Disordered" evidence="1">
    <location>
        <begin position="296"/>
        <end position="315"/>
    </location>
</feature>
<feature type="transmembrane region" description="Helical" evidence="2">
    <location>
        <begin position="181"/>
        <end position="202"/>
    </location>
</feature>
<dbReference type="InterPro" id="IPR005625">
    <property type="entry name" value="PepSY-ass_TM"/>
</dbReference>
<evidence type="ECO:0000256" key="1">
    <source>
        <dbReference type="SAM" id="MobiDB-lite"/>
    </source>
</evidence>
<evidence type="ECO:0000313" key="3">
    <source>
        <dbReference type="EMBL" id="CAB4812963.1"/>
    </source>
</evidence>